<proteinExistence type="predicted"/>
<organism evidence="4">
    <name type="scientific">Schistosoma curassoni</name>
    <dbReference type="NCBI Taxonomy" id="6186"/>
    <lineage>
        <taxon>Eukaryota</taxon>
        <taxon>Metazoa</taxon>
        <taxon>Spiralia</taxon>
        <taxon>Lophotrochozoa</taxon>
        <taxon>Platyhelminthes</taxon>
        <taxon>Trematoda</taxon>
        <taxon>Digenea</taxon>
        <taxon>Strigeidida</taxon>
        <taxon>Schistosomatoidea</taxon>
        <taxon>Schistosomatidae</taxon>
        <taxon>Schistosoma</taxon>
    </lineage>
</organism>
<gene>
    <name evidence="2" type="ORF">SCUD_LOCUS22116</name>
</gene>
<dbReference type="Proteomes" id="UP000279833">
    <property type="component" value="Unassembled WGS sequence"/>
</dbReference>
<evidence type="ECO:0000313" key="3">
    <source>
        <dbReference type="Proteomes" id="UP000279833"/>
    </source>
</evidence>
<name>A0A183L457_9TREM</name>
<feature type="compositionally biased region" description="Basic and acidic residues" evidence="1">
    <location>
        <begin position="9"/>
        <end position="18"/>
    </location>
</feature>
<sequence>MVISTTAKKGQDASETQKHSLLKRGGAVDAISPEITWYPYFCNLIMKIRISHLCSKSAHLSPFYASHLEES</sequence>
<dbReference type="WBParaSite" id="SCUD_0002211901-mRNA-1">
    <property type="protein sequence ID" value="SCUD_0002211901-mRNA-1"/>
    <property type="gene ID" value="SCUD_0002211901"/>
</dbReference>
<evidence type="ECO:0000256" key="1">
    <source>
        <dbReference type="SAM" id="MobiDB-lite"/>
    </source>
</evidence>
<protein>
    <submittedName>
        <fullName evidence="4">Ovule protein</fullName>
    </submittedName>
</protein>
<keyword evidence="3" id="KW-1185">Reference proteome</keyword>
<accession>A0A183L457</accession>
<dbReference type="AlphaFoldDB" id="A0A183L457"/>
<evidence type="ECO:0000313" key="2">
    <source>
        <dbReference type="EMBL" id="VDP77752.1"/>
    </source>
</evidence>
<dbReference type="EMBL" id="UZAK01048390">
    <property type="protein sequence ID" value="VDP77752.1"/>
    <property type="molecule type" value="Genomic_DNA"/>
</dbReference>
<feature type="region of interest" description="Disordered" evidence="1">
    <location>
        <begin position="1"/>
        <end position="23"/>
    </location>
</feature>
<reference evidence="4" key="1">
    <citation type="submission" date="2016-06" db="UniProtKB">
        <authorList>
            <consortium name="WormBaseParasite"/>
        </authorList>
    </citation>
    <scope>IDENTIFICATION</scope>
</reference>
<reference evidence="2 3" key="2">
    <citation type="submission" date="2018-11" db="EMBL/GenBank/DDBJ databases">
        <authorList>
            <consortium name="Pathogen Informatics"/>
        </authorList>
    </citation>
    <scope>NUCLEOTIDE SEQUENCE [LARGE SCALE GENOMIC DNA]</scope>
    <source>
        <strain evidence="2">Dakar</strain>
        <strain evidence="3">Dakar, Senegal</strain>
    </source>
</reference>
<evidence type="ECO:0000313" key="4">
    <source>
        <dbReference type="WBParaSite" id="SCUD_0002211901-mRNA-1"/>
    </source>
</evidence>